<dbReference type="AlphaFoldDB" id="A0A542DQZ6"/>
<dbReference type="OrthoDB" id="3507435at2"/>
<gene>
    <name evidence="2" type="ORF">FB471_5299</name>
</gene>
<evidence type="ECO:0000256" key="1">
    <source>
        <dbReference type="SAM" id="SignalP"/>
    </source>
</evidence>
<keyword evidence="1" id="KW-0732">Signal</keyword>
<dbReference type="PROSITE" id="PS51318">
    <property type="entry name" value="TAT"/>
    <property type="match status" value="1"/>
</dbReference>
<comment type="caution">
    <text evidence="2">The sequence shown here is derived from an EMBL/GenBank/DDBJ whole genome shotgun (WGS) entry which is preliminary data.</text>
</comment>
<dbReference type="EMBL" id="VFML01000001">
    <property type="protein sequence ID" value="TQJ05466.1"/>
    <property type="molecule type" value="Genomic_DNA"/>
</dbReference>
<sequence length="327" mass="36043">MSRNSRASLLAMACAAVVAAVGLTAPAAGAVAAPDTNAPAGMHRFTVSVGGLKTDSKQNWVRLGTYSFTRDNKVYESHFHWSQRKRVKRSYTGVRAGNCVARDCVVQTAGGFQAGSMPEELSGTYTVNGSTLRIQWDGNGWEEWRVSRPIEGKLAKLTFLRTSFGATHGYGYGSNAEWNARASMADIAAFDHSTLEHNFHLWKTDRGTPYLDEGSGKPFWAREWHRCDGDRCLGSRTSSPTEYYLSTPNTNSQGRRDTIWHWRTSLADNRNEYCYTGNSHVKPMLQVIDSDGGFHGWVAVEASLNQTVPSQGRDADDIGVFELTDVG</sequence>
<evidence type="ECO:0000313" key="3">
    <source>
        <dbReference type="Proteomes" id="UP000320876"/>
    </source>
</evidence>
<organism evidence="2 3">
    <name type="scientific">Amycolatopsis cihanbeyliensis</name>
    <dbReference type="NCBI Taxonomy" id="1128664"/>
    <lineage>
        <taxon>Bacteria</taxon>
        <taxon>Bacillati</taxon>
        <taxon>Actinomycetota</taxon>
        <taxon>Actinomycetes</taxon>
        <taxon>Pseudonocardiales</taxon>
        <taxon>Pseudonocardiaceae</taxon>
        <taxon>Amycolatopsis</taxon>
    </lineage>
</organism>
<feature type="chain" id="PRO_5039240487" evidence="1">
    <location>
        <begin position="31"/>
        <end position="327"/>
    </location>
</feature>
<feature type="signal peptide" evidence="1">
    <location>
        <begin position="1"/>
        <end position="30"/>
    </location>
</feature>
<evidence type="ECO:0000313" key="2">
    <source>
        <dbReference type="EMBL" id="TQJ05466.1"/>
    </source>
</evidence>
<protein>
    <submittedName>
        <fullName evidence="2">Uncharacterized protein</fullName>
    </submittedName>
</protein>
<keyword evidence="3" id="KW-1185">Reference proteome</keyword>
<reference evidence="2 3" key="1">
    <citation type="submission" date="2019-06" db="EMBL/GenBank/DDBJ databases">
        <title>Sequencing the genomes of 1000 actinobacteria strains.</title>
        <authorList>
            <person name="Klenk H.-P."/>
        </authorList>
    </citation>
    <scope>NUCLEOTIDE SEQUENCE [LARGE SCALE GENOMIC DNA]</scope>
    <source>
        <strain evidence="2 3">DSM 45679</strain>
    </source>
</reference>
<dbReference type="Proteomes" id="UP000320876">
    <property type="component" value="Unassembled WGS sequence"/>
</dbReference>
<name>A0A542DQZ6_AMYCI</name>
<accession>A0A542DQZ6</accession>
<dbReference type="RefSeq" id="WP_142000986.1">
    <property type="nucleotide sequence ID" value="NZ_VFML01000001.1"/>
</dbReference>
<proteinExistence type="predicted"/>
<dbReference type="InterPro" id="IPR006311">
    <property type="entry name" value="TAT_signal"/>
</dbReference>